<proteinExistence type="predicted"/>
<feature type="region of interest" description="Disordered" evidence="1">
    <location>
        <begin position="120"/>
        <end position="139"/>
    </location>
</feature>
<evidence type="ECO:0000313" key="3">
    <source>
        <dbReference type="Proteomes" id="UP000038011"/>
    </source>
</evidence>
<protein>
    <submittedName>
        <fullName evidence="2">Uncharacterized protein</fullName>
    </submittedName>
</protein>
<dbReference type="PATRIC" id="fig|1514904.3.peg.2725"/>
<dbReference type="OrthoDB" id="8138968at2"/>
<evidence type="ECO:0000313" key="2">
    <source>
        <dbReference type="EMBL" id="KPB02209.1"/>
    </source>
</evidence>
<dbReference type="Proteomes" id="UP000038011">
    <property type="component" value="Unassembled WGS sequence"/>
</dbReference>
<sequence>MQLAKQVEINEDQSPLPDKVIGELHNSNPTEAALIASTLPEAQRAQLAAFCYKRKHLSHLAIMIAASCQRQQLISAMGPAGEALFNQSRDPERAIRELREAAGETARKAISLATFGNKAKNFADDSSDKSQNTVVSLRR</sequence>
<dbReference type="STRING" id="1514904.SU32_04200"/>
<name>A0A0M9GPA6_9HYPH</name>
<evidence type="ECO:0000256" key="1">
    <source>
        <dbReference type="SAM" id="MobiDB-lite"/>
    </source>
</evidence>
<reference evidence="2 3" key="1">
    <citation type="submission" date="2015-01" db="EMBL/GenBank/DDBJ databases">
        <title>Ahrensia donghaiensis sp. nov., a novel dimethylsulphoniopropionate-cleavage bacterium isolated from seawater and emended descriptions of the genus Ahrensia and Ahrensia kielensis.</title>
        <authorList>
            <person name="Liu J."/>
        </authorList>
    </citation>
    <scope>NUCLEOTIDE SEQUENCE [LARGE SCALE GENOMIC DNA]</scope>
    <source>
        <strain evidence="2 3">LZD062</strain>
    </source>
</reference>
<accession>A0A0M9GPA6</accession>
<organism evidence="2 3">
    <name type="scientific">Ahrensia marina</name>
    <dbReference type="NCBI Taxonomy" id="1514904"/>
    <lineage>
        <taxon>Bacteria</taxon>
        <taxon>Pseudomonadati</taxon>
        <taxon>Pseudomonadota</taxon>
        <taxon>Alphaproteobacteria</taxon>
        <taxon>Hyphomicrobiales</taxon>
        <taxon>Ahrensiaceae</taxon>
        <taxon>Ahrensia</taxon>
    </lineage>
</organism>
<keyword evidence="3" id="KW-1185">Reference proteome</keyword>
<dbReference type="RefSeq" id="WP_053998097.1">
    <property type="nucleotide sequence ID" value="NZ_JXMU01000004.1"/>
</dbReference>
<dbReference type="AlphaFoldDB" id="A0A0M9GPA6"/>
<comment type="caution">
    <text evidence="2">The sequence shown here is derived from an EMBL/GenBank/DDBJ whole genome shotgun (WGS) entry which is preliminary data.</text>
</comment>
<dbReference type="EMBL" id="JXMU01000004">
    <property type="protein sequence ID" value="KPB02209.1"/>
    <property type="molecule type" value="Genomic_DNA"/>
</dbReference>
<gene>
    <name evidence="2" type="ORF">SU32_04200</name>
</gene>
<feature type="compositionally biased region" description="Polar residues" evidence="1">
    <location>
        <begin position="129"/>
        <end position="139"/>
    </location>
</feature>